<dbReference type="EMBL" id="JAUZQE010000027">
    <property type="protein sequence ID" value="MDR4126509.1"/>
    <property type="molecule type" value="Genomic_DNA"/>
</dbReference>
<comment type="caution">
    <text evidence="1">The sequence shown here is derived from an EMBL/GenBank/DDBJ whole genome shotgun (WGS) entry which is preliminary data.</text>
</comment>
<gene>
    <name evidence="1" type="ORF">Q8947_11010</name>
</gene>
<dbReference type="Pfam" id="PF07721">
    <property type="entry name" value="TPR_4"/>
    <property type="match status" value="2"/>
</dbReference>
<sequence length="133" mass="14019">MNPPPDSHAVPATSRAIGPLGEHGPALLDLLSYIYLENDRPDKAAVLLAALDELGLADARQRVSLALAQLRSGKPESALSTLDRVALEGGMSGAFHLVRAQALVALGREPEALAAMRAYMDLRAQQSASADPR</sequence>
<keyword evidence="2" id="KW-1185">Reference proteome</keyword>
<dbReference type="SUPFAM" id="SSF48452">
    <property type="entry name" value="TPR-like"/>
    <property type="match status" value="1"/>
</dbReference>
<accession>A0ABU1D7T4</accession>
<name>A0ABU1D7T4_9BURK</name>
<evidence type="ECO:0000313" key="1">
    <source>
        <dbReference type="EMBL" id="MDR4126509.1"/>
    </source>
</evidence>
<dbReference type="Proteomes" id="UP001232156">
    <property type="component" value="Unassembled WGS sequence"/>
</dbReference>
<dbReference type="InterPro" id="IPR011990">
    <property type="entry name" value="TPR-like_helical_dom_sf"/>
</dbReference>
<dbReference type="Gene3D" id="1.25.40.10">
    <property type="entry name" value="Tetratricopeptide repeat domain"/>
    <property type="match status" value="1"/>
</dbReference>
<organism evidence="1 2">
    <name type="scientific">Yanghanlia caeni</name>
    <dbReference type="NCBI Taxonomy" id="3064283"/>
    <lineage>
        <taxon>Bacteria</taxon>
        <taxon>Pseudomonadati</taxon>
        <taxon>Pseudomonadota</taxon>
        <taxon>Betaproteobacteria</taxon>
        <taxon>Burkholderiales</taxon>
        <taxon>Alcaligenaceae</taxon>
        <taxon>Yanghanlia</taxon>
    </lineage>
</organism>
<dbReference type="RefSeq" id="WP_347287290.1">
    <property type="nucleotide sequence ID" value="NZ_JAUZQE010000027.1"/>
</dbReference>
<dbReference type="InterPro" id="IPR011717">
    <property type="entry name" value="TPR-4"/>
</dbReference>
<protein>
    <recommendedName>
        <fullName evidence="3">Tetratricopeptide repeat protein</fullName>
    </recommendedName>
</protein>
<evidence type="ECO:0008006" key="3">
    <source>
        <dbReference type="Google" id="ProtNLM"/>
    </source>
</evidence>
<reference evidence="1 2" key="1">
    <citation type="submission" date="2023-08" db="EMBL/GenBank/DDBJ databases">
        <title>Alcaligenaceae gen. nov., a novel taxon isolated from the sludge of Yixing Pesticide Factory.</title>
        <authorList>
            <person name="Ruan L."/>
        </authorList>
    </citation>
    <scope>NUCLEOTIDE SEQUENCE [LARGE SCALE GENOMIC DNA]</scope>
    <source>
        <strain evidence="1 2">LG-2</strain>
    </source>
</reference>
<proteinExistence type="predicted"/>
<evidence type="ECO:0000313" key="2">
    <source>
        <dbReference type="Proteomes" id="UP001232156"/>
    </source>
</evidence>